<keyword evidence="1" id="KW-0378">Hydrolase</keyword>
<reference evidence="1" key="1">
    <citation type="submission" date="2024-12" db="EMBL/GenBank/DDBJ databases">
        <authorList>
            <person name="Wu N."/>
        </authorList>
    </citation>
    <scope>NUCLEOTIDE SEQUENCE</scope>
    <source>
        <strain evidence="1">P15</strain>
    </source>
</reference>
<sequence>MKLIVMGDLHYHQADEAVPEWLEARDEFYGALLDRYLELEGDVHISLGDLTNYGRTEELREVYRLLNRRPRNFYHVLGNHDLYAQPRKQVLELTGQARYRSVETDAAVLVFLDTAKEMDYDDWSGEVDERQLAWLSDVLEASGDKPVLVFAHHPVYDTTARSTDEKASVHPDIPLWEVLQRKTGTGIYFNGHTHVDSIAQKGNWTFVQISACLDQHAFRVVEIGDTEIRITAADVDVPGLHLHTPVIFRHMEHFHPTAEARGTEADRETVIALVRESVKR</sequence>
<comment type="caution">
    <text evidence="1">The sequence shown here is derived from an EMBL/GenBank/DDBJ whole genome shotgun (WGS) entry which is preliminary data.</text>
</comment>
<accession>A0ACC7NUC0</accession>
<protein>
    <submittedName>
        <fullName evidence="1">Metallophosphoesterase family protein</fullName>
        <ecNumber evidence="1">3.1.-.-</ecNumber>
    </submittedName>
</protein>
<dbReference type="EC" id="3.1.-.-" evidence="1"/>
<dbReference type="Proteomes" id="UP001631969">
    <property type="component" value="Unassembled WGS sequence"/>
</dbReference>
<proteinExistence type="predicted"/>
<gene>
    <name evidence="1" type="ORF">ACI1P1_08670</name>
</gene>
<organism evidence="1 2">
    <name type="scientific">Paenibacillus mesotrionivorans</name>
    <dbReference type="NCBI Taxonomy" id="3160968"/>
    <lineage>
        <taxon>Bacteria</taxon>
        <taxon>Bacillati</taxon>
        <taxon>Bacillota</taxon>
        <taxon>Bacilli</taxon>
        <taxon>Bacillales</taxon>
        <taxon>Paenibacillaceae</taxon>
        <taxon>Paenibacillus</taxon>
    </lineage>
</organism>
<evidence type="ECO:0000313" key="2">
    <source>
        <dbReference type="Proteomes" id="UP001631969"/>
    </source>
</evidence>
<keyword evidence="2" id="KW-1185">Reference proteome</keyword>
<name>A0ACC7NUC0_9BACL</name>
<dbReference type="EMBL" id="JBJURJ010000005">
    <property type="protein sequence ID" value="MFM9328356.1"/>
    <property type="molecule type" value="Genomic_DNA"/>
</dbReference>
<evidence type="ECO:0000313" key="1">
    <source>
        <dbReference type="EMBL" id="MFM9328356.1"/>
    </source>
</evidence>